<dbReference type="PROSITE" id="PS51208">
    <property type="entry name" value="AUTOTRANSPORTER"/>
    <property type="match status" value="1"/>
</dbReference>
<reference evidence="3" key="1">
    <citation type="journal article" date="2014" name="Int. J. Syst. Evol. Microbiol.">
        <title>Complete genome of a new Firmicutes species belonging to the dominant human colonic microbiota ('Ruminococcus bicirculans') reveals two chromosomes and a selective capacity to utilize plant glucans.</title>
        <authorList>
            <consortium name="NISC Comparative Sequencing Program"/>
            <person name="Wegmann U."/>
            <person name="Louis P."/>
            <person name="Goesmann A."/>
            <person name="Henrissat B."/>
            <person name="Duncan S.H."/>
            <person name="Flint H.J."/>
        </authorList>
    </citation>
    <scope>NUCLEOTIDE SEQUENCE</scope>
    <source>
        <strain evidence="3">NBRC 103408</strain>
    </source>
</reference>
<dbReference type="SUPFAM" id="SSF51126">
    <property type="entry name" value="Pectin lyase-like"/>
    <property type="match status" value="1"/>
</dbReference>
<dbReference type="NCBIfam" id="TIGR02601">
    <property type="entry name" value="autotrns_rpt"/>
    <property type="match status" value="1"/>
</dbReference>
<dbReference type="InterPro" id="IPR006315">
    <property type="entry name" value="OM_autotransptr_brl_dom"/>
</dbReference>
<feature type="domain" description="Autotransporter" evidence="2">
    <location>
        <begin position="400"/>
        <end position="678"/>
    </location>
</feature>
<organism evidence="3 4">
    <name type="scientific">Sneathiella chinensis</name>
    <dbReference type="NCBI Taxonomy" id="349750"/>
    <lineage>
        <taxon>Bacteria</taxon>
        <taxon>Pseudomonadati</taxon>
        <taxon>Pseudomonadota</taxon>
        <taxon>Alphaproteobacteria</taxon>
        <taxon>Sneathiellales</taxon>
        <taxon>Sneathiellaceae</taxon>
        <taxon>Sneathiella</taxon>
    </lineage>
</organism>
<proteinExistence type="predicted"/>
<dbReference type="InterPro" id="IPR013425">
    <property type="entry name" value="Autotrns_rpt"/>
</dbReference>
<comment type="caution">
    <text evidence="3">The sequence shown here is derived from an EMBL/GenBank/DDBJ whole genome shotgun (WGS) entry which is preliminary data.</text>
</comment>
<dbReference type="InterPro" id="IPR005546">
    <property type="entry name" value="Autotransporte_beta"/>
</dbReference>
<dbReference type="InterPro" id="IPR036709">
    <property type="entry name" value="Autotransporte_beta_dom_sf"/>
</dbReference>
<evidence type="ECO:0000259" key="2">
    <source>
        <dbReference type="PROSITE" id="PS51208"/>
    </source>
</evidence>
<reference evidence="3" key="2">
    <citation type="submission" date="2023-01" db="EMBL/GenBank/DDBJ databases">
        <title>Draft genome sequence of Sneathiella chinensis strain NBRC 103408.</title>
        <authorList>
            <person name="Sun Q."/>
            <person name="Mori K."/>
        </authorList>
    </citation>
    <scope>NUCLEOTIDE SEQUENCE</scope>
    <source>
        <strain evidence="3">NBRC 103408</strain>
    </source>
</reference>
<dbReference type="NCBIfam" id="TIGR01414">
    <property type="entry name" value="autotrans_barl"/>
    <property type="match status" value="1"/>
</dbReference>
<sequence length="678" mass="69926">MYGGASVTGRVVAHSNADKFFLSGGTNDSFDVSLIGDPADPTKKYVGFGTFWKYGTANWTLTGTGNQDWVISNGTLTGDSNSLQGNLDFATAVVGSRVVFDQAFDGTYAGQITGPNGGMVKTGSGTLTLTGAHSFGDAAEIRGGKLVLNGSIASWAEVYGGGALGGDGTLGGVSMQGGTVAPGNSIGTLNVTGNVNFSGGGVYEVEVNSAGAADRINAGGTATLSGGSVQVLAENGTYGPSTTYTILSAGGGLGGTEFDGVTSNLAFLEPSLSYDANQVYLTLISNQRDFEDEAETPNQDAVADTLDALKKDPRLGSLVHRMTGLSGAGARQAFNALAGMPHTHGPTFFNRAGLAFYEQIENRLDGDRTRTNSGTLAMASDGTDSWSHSLAEAVQAAETGLDRNKAVWVRGYGGFGDVSGTANAEGTDYRYGGVSAGADLQVLPDLTLGGAGSYTRTLASSSGDTHVDSYQLAAYGRWQAGSLYLDGVAGGGLHRIEADRNVTVGATRETARADYGALDLSSDLEVGYGLGLGDGVSVTPFAGVRYGWLHRDGFTETGAGLANLRVEDDREHSLSSRLGGRVAYQQDLGEGMFVQGRLEAAWVHDYLDRAGQINAAFSAAPDSGFLINGPDRSRNRARLGAGVTLGLTADTALDLSYQGDVASDETSHAVAATIRWAF</sequence>
<gene>
    <name evidence="3" type="ORF">GCM10007924_32460</name>
</gene>
<keyword evidence="4" id="KW-1185">Reference proteome</keyword>
<evidence type="ECO:0000313" key="4">
    <source>
        <dbReference type="Proteomes" id="UP001161409"/>
    </source>
</evidence>
<dbReference type="Proteomes" id="UP001161409">
    <property type="component" value="Unassembled WGS sequence"/>
</dbReference>
<protein>
    <recommendedName>
        <fullName evidence="2">Autotransporter domain-containing protein</fullName>
    </recommendedName>
</protein>
<evidence type="ECO:0000256" key="1">
    <source>
        <dbReference type="ARBA" id="ARBA00022729"/>
    </source>
</evidence>
<keyword evidence="1" id="KW-0732">Signal</keyword>
<dbReference type="InterPro" id="IPR011050">
    <property type="entry name" value="Pectin_lyase_fold/virulence"/>
</dbReference>
<accession>A0ABQ5U7Z6</accession>
<dbReference type="Gene3D" id="2.40.128.130">
    <property type="entry name" value="Autotransporter beta-domain"/>
    <property type="match status" value="1"/>
</dbReference>
<dbReference type="SMART" id="SM00869">
    <property type="entry name" value="Autotransporter"/>
    <property type="match status" value="1"/>
</dbReference>
<dbReference type="SUPFAM" id="SSF103515">
    <property type="entry name" value="Autotransporter"/>
    <property type="match status" value="1"/>
</dbReference>
<dbReference type="Pfam" id="PF03797">
    <property type="entry name" value="Autotransporter"/>
    <property type="match status" value="1"/>
</dbReference>
<name>A0ABQ5U7Z6_9PROT</name>
<evidence type="ECO:0000313" key="3">
    <source>
        <dbReference type="EMBL" id="GLQ08024.1"/>
    </source>
</evidence>
<dbReference type="EMBL" id="BSNF01000010">
    <property type="protein sequence ID" value="GLQ08024.1"/>
    <property type="molecule type" value="Genomic_DNA"/>
</dbReference>